<keyword evidence="6" id="KW-1185">Reference proteome</keyword>
<dbReference type="HAMAP" id="MF_01104">
    <property type="entry name" value="Syd"/>
    <property type="match status" value="1"/>
</dbReference>
<proteinExistence type="inferred from homology"/>
<dbReference type="RefSeq" id="WP_272137282.1">
    <property type="nucleotide sequence ID" value="NZ_JAQLOI010000001.1"/>
</dbReference>
<comment type="caution">
    <text evidence="5">The sequence shown here is derived from an EMBL/GenBank/DDBJ whole genome shotgun (WGS) entry which is preliminary data.</text>
</comment>
<gene>
    <name evidence="4 5" type="primary">syd</name>
    <name evidence="5" type="ORF">PGX00_13590</name>
</gene>
<comment type="similarity">
    <text evidence="4">Belongs to the Syd family.</text>
</comment>
<dbReference type="Gene3D" id="3.40.1580.20">
    <property type="entry name" value="Syd protein"/>
    <property type="match status" value="1"/>
</dbReference>
<comment type="subcellular location">
    <subcellularLocation>
        <location evidence="4">Cell inner membrane</location>
        <topology evidence="4">Peripheral membrane protein</topology>
        <orientation evidence="4">Cytoplasmic side</orientation>
    </subcellularLocation>
    <text evidence="4">Loosely associated with the cytoplasmic side of the inner membrane, probably via SecY.</text>
</comment>
<keyword evidence="1 4" id="KW-1003">Cell membrane</keyword>
<accession>A0ABT4YSV2</accession>
<keyword evidence="2 4" id="KW-0997">Cell inner membrane</keyword>
<evidence type="ECO:0000256" key="3">
    <source>
        <dbReference type="ARBA" id="ARBA00023136"/>
    </source>
</evidence>
<protein>
    <recommendedName>
        <fullName evidence="4">Protein Syd</fullName>
    </recommendedName>
</protein>
<evidence type="ECO:0000256" key="2">
    <source>
        <dbReference type="ARBA" id="ARBA00022519"/>
    </source>
</evidence>
<evidence type="ECO:0000313" key="5">
    <source>
        <dbReference type="EMBL" id="MDB1124627.1"/>
    </source>
</evidence>
<evidence type="ECO:0000256" key="1">
    <source>
        <dbReference type="ARBA" id="ARBA00022475"/>
    </source>
</evidence>
<dbReference type="InterPro" id="IPR038228">
    <property type="entry name" value="Syd_sf"/>
</dbReference>
<dbReference type="CDD" id="cd16323">
    <property type="entry name" value="Syd"/>
    <property type="match status" value="1"/>
</dbReference>
<evidence type="ECO:0000313" key="6">
    <source>
        <dbReference type="Proteomes" id="UP001210678"/>
    </source>
</evidence>
<organism evidence="5 6">
    <name type="scientific">Vibrio algarum</name>
    <dbReference type="NCBI Taxonomy" id="3020714"/>
    <lineage>
        <taxon>Bacteria</taxon>
        <taxon>Pseudomonadati</taxon>
        <taxon>Pseudomonadota</taxon>
        <taxon>Gammaproteobacteria</taxon>
        <taxon>Vibrionales</taxon>
        <taxon>Vibrionaceae</taxon>
        <taxon>Vibrio</taxon>
    </lineage>
</organism>
<evidence type="ECO:0000256" key="4">
    <source>
        <dbReference type="HAMAP-Rule" id="MF_01104"/>
    </source>
</evidence>
<dbReference type="EMBL" id="JAQLOI010000001">
    <property type="protein sequence ID" value="MDB1124627.1"/>
    <property type="molecule type" value="Genomic_DNA"/>
</dbReference>
<name>A0ABT4YSV2_9VIBR</name>
<dbReference type="Pfam" id="PF07348">
    <property type="entry name" value="Syd"/>
    <property type="match status" value="1"/>
</dbReference>
<reference evidence="5 6" key="1">
    <citation type="submission" date="2023-01" db="EMBL/GenBank/DDBJ databases">
        <title>Vibrio sp. KJ40-1 sp.nov, isolated from marine algae.</title>
        <authorList>
            <person name="Butt M."/>
            <person name="Kim J.M.J."/>
            <person name="Jeon C.O.C."/>
        </authorList>
    </citation>
    <scope>NUCLEOTIDE SEQUENCE [LARGE SCALE GENOMIC DNA]</scope>
    <source>
        <strain evidence="5 6">KJ40-1</strain>
    </source>
</reference>
<sequence length="181" mass="20754">MTQPVTDALHLFSLRYLQAWQDKHQTLPKNEELVGLVSVCVEKSDGEAIYWQPIKRDEMADFTNVENGIEISLHEDIKAFYGSQYSADMEATWQDKPFTLLQVWNDDDFVRLQENMLGHLVTQRRLKLKPTVFIGVTEAELDVISICNITGNVILERLGTDKRDILAQNVTDFLTDIVPEV</sequence>
<dbReference type="NCBIfam" id="NF003439">
    <property type="entry name" value="PRK04968.1"/>
    <property type="match status" value="1"/>
</dbReference>
<comment type="function">
    <text evidence="4">Interacts with the SecY protein in vivo. May bind preferentially to an uncomplexed state of SecY, thus functioning either as a chelating agent for excess SecY in the cell or as a regulatory factor that negatively controls the translocase function.</text>
</comment>
<dbReference type="InterPro" id="IPR009948">
    <property type="entry name" value="Syd"/>
</dbReference>
<dbReference type="Proteomes" id="UP001210678">
    <property type="component" value="Unassembled WGS sequence"/>
</dbReference>
<keyword evidence="3 4" id="KW-0472">Membrane</keyword>